<dbReference type="OMA" id="RISMNMH"/>
<dbReference type="InterPro" id="IPR000571">
    <property type="entry name" value="Znf_CCCH"/>
</dbReference>
<evidence type="ECO:0000256" key="6">
    <source>
        <dbReference type="PROSITE-ProRule" id="PRU00723"/>
    </source>
</evidence>
<dbReference type="PANTHER" id="PTHR12537">
    <property type="entry name" value="RNA BINDING PROTEIN PUMILIO-RELATED"/>
    <property type="match status" value="1"/>
</dbReference>
<dbReference type="Gene3D" id="4.10.1000.10">
    <property type="entry name" value="Zinc finger, CCCH-type"/>
    <property type="match status" value="1"/>
</dbReference>
<dbReference type="CDD" id="cd07920">
    <property type="entry name" value="Pumilio"/>
    <property type="match status" value="1"/>
</dbReference>
<feature type="compositionally biased region" description="Polar residues" evidence="7">
    <location>
        <begin position="459"/>
        <end position="476"/>
    </location>
</feature>
<evidence type="ECO:0000259" key="8">
    <source>
        <dbReference type="PROSITE" id="PS50103"/>
    </source>
</evidence>
<dbReference type="GO" id="GO:0031252">
    <property type="term" value="C:cell leading edge"/>
    <property type="evidence" value="ECO:0007669"/>
    <property type="project" value="EnsemblProtists"/>
</dbReference>
<dbReference type="GeneID" id="10508333"/>
<dbReference type="InParanoid" id="F0ZTE5"/>
<dbReference type="RefSeq" id="XP_003290689.1">
    <property type="nucleotide sequence ID" value="XM_003290641.1"/>
</dbReference>
<organism evidence="10 11">
    <name type="scientific">Dictyostelium purpureum</name>
    <name type="common">Slime mold</name>
    <dbReference type="NCBI Taxonomy" id="5786"/>
    <lineage>
        <taxon>Eukaryota</taxon>
        <taxon>Amoebozoa</taxon>
        <taxon>Evosea</taxon>
        <taxon>Eumycetozoa</taxon>
        <taxon>Dictyostelia</taxon>
        <taxon>Dictyosteliales</taxon>
        <taxon>Dictyosteliaceae</taxon>
        <taxon>Dictyostelium</taxon>
    </lineage>
</organism>
<feature type="repeat" description="Pumilio" evidence="5">
    <location>
        <begin position="856"/>
        <end position="893"/>
    </location>
</feature>
<dbReference type="SMART" id="SM00025">
    <property type="entry name" value="Pumilio"/>
    <property type="match status" value="8"/>
</dbReference>
<dbReference type="EMBL" id="GL871175">
    <property type="protein sequence ID" value="EGC32766.1"/>
    <property type="molecule type" value="Genomic_DNA"/>
</dbReference>
<reference evidence="11" key="1">
    <citation type="journal article" date="2011" name="Genome Biol.">
        <title>Comparative genomics of the social amoebae Dictyostelium discoideum and Dictyostelium purpureum.</title>
        <authorList>
            <consortium name="US DOE Joint Genome Institute (JGI-PGF)"/>
            <person name="Sucgang R."/>
            <person name="Kuo A."/>
            <person name="Tian X."/>
            <person name="Salerno W."/>
            <person name="Parikh A."/>
            <person name="Feasley C.L."/>
            <person name="Dalin E."/>
            <person name="Tu H."/>
            <person name="Huang E."/>
            <person name="Barry K."/>
            <person name="Lindquist E."/>
            <person name="Shapiro H."/>
            <person name="Bruce D."/>
            <person name="Schmutz J."/>
            <person name="Salamov A."/>
            <person name="Fey P."/>
            <person name="Gaudet P."/>
            <person name="Anjard C."/>
            <person name="Babu M.M."/>
            <person name="Basu S."/>
            <person name="Bushmanova Y."/>
            <person name="van der Wel H."/>
            <person name="Katoh-Kurasawa M."/>
            <person name="Dinh C."/>
            <person name="Coutinho P.M."/>
            <person name="Saito T."/>
            <person name="Elias M."/>
            <person name="Schaap P."/>
            <person name="Kay R.R."/>
            <person name="Henrissat B."/>
            <person name="Eichinger L."/>
            <person name="Rivero F."/>
            <person name="Putnam N.H."/>
            <person name="West C.M."/>
            <person name="Loomis W.F."/>
            <person name="Chisholm R.L."/>
            <person name="Shaulsky G."/>
            <person name="Strassmann J.E."/>
            <person name="Queller D.C."/>
            <person name="Kuspa A."/>
            <person name="Grigoriev I.V."/>
        </authorList>
    </citation>
    <scope>NUCLEOTIDE SEQUENCE [LARGE SCALE GENOMIC DNA]</scope>
    <source>
        <strain evidence="11">QSDP1</strain>
    </source>
</reference>
<dbReference type="InterPro" id="IPR033133">
    <property type="entry name" value="PUM-HD"/>
</dbReference>
<dbReference type="PANTHER" id="PTHR12537:SF13">
    <property type="entry name" value="PUMILIO HOMOLOGY DOMAIN FAMILY MEMBER 4"/>
    <property type="match status" value="1"/>
</dbReference>
<protein>
    <recommendedName>
        <fullName evidence="12">C3H1-type domain-containing protein</fullName>
    </recommendedName>
</protein>
<evidence type="ECO:0000313" key="10">
    <source>
        <dbReference type="EMBL" id="EGC32766.1"/>
    </source>
</evidence>
<keyword evidence="1 6" id="KW-0479">Metal-binding</keyword>
<dbReference type="OrthoDB" id="668540at2759"/>
<feature type="repeat" description="Pumilio" evidence="5">
    <location>
        <begin position="637"/>
        <end position="672"/>
    </location>
</feature>
<dbReference type="InterPro" id="IPR011989">
    <property type="entry name" value="ARM-like"/>
</dbReference>
<dbReference type="VEuPathDB" id="AmoebaDB:DICPUDRAFT_155226"/>
<feature type="repeat" description="Pumilio" evidence="5">
    <location>
        <begin position="710"/>
        <end position="745"/>
    </location>
</feature>
<feature type="domain" description="PUM-HD" evidence="9">
    <location>
        <begin position="580"/>
        <end position="919"/>
    </location>
</feature>
<evidence type="ECO:0000256" key="1">
    <source>
        <dbReference type="ARBA" id="ARBA00022723"/>
    </source>
</evidence>
<feature type="compositionally biased region" description="Low complexity" evidence="7">
    <location>
        <begin position="477"/>
        <end position="503"/>
    </location>
</feature>
<feature type="compositionally biased region" description="Low complexity" evidence="7">
    <location>
        <begin position="104"/>
        <end position="129"/>
    </location>
</feature>
<dbReference type="GO" id="GO:0003729">
    <property type="term" value="F:mRNA binding"/>
    <property type="evidence" value="ECO:0000318"/>
    <property type="project" value="GO_Central"/>
</dbReference>
<evidence type="ECO:0000259" key="9">
    <source>
        <dbReference type="PROSITE" id="PS50303"/>
    </source>
</evidence>
<evidence type="ECO:0000313" key="11">
    <source>
        <dbReference type="Proteomes" id="UP000001064"/>
    </source>
</evidence>
<feature type="compositionally biased region" description="Polar residues" evidence="7">
    <location>
        <begin position="281"/>
        <end position="291"/>
    </location>
</feature>
<dbReference type="Proteomes" id="UP000001064">
    <property type="component" value="Unassembled WGS sequence"/>
</dbReference>
<keyword evidence="4 6" id="KW-0862">Zinc</keyword>
<dbReference type="eggNOG" id="KOG2049">
    <property type="taxonomic scope" value="Eukaryota"/>
</dbReference>
<dbReference type="KEGG" id="dpp:DICPUDRAFT_155226"/>
<evidence type="ECO:0008006" key="12">
    <source>
        <dbReference type="Google" id="ProtNLM"/>
    </source>
</evidence>
<evidence type="ECO:0000256" key="5">
    <source>
        <dbReference type="PROSITE-ProRule" id="PRU00317"/>
    </source>
</evidence>
<dbReference type="STRING" id="5786.F0ZTE5"/>
<dbReference type="InterPro" id="IPR036855">
    <property type="entry name" value="Znf_CCCH_sf"/>
</dbReference>
<dbReference type="PROSITE" id="PS50302">
    <property type="entry name" value="PUM"/>
    <property type="match status" value="8"/>
</dbReference>
<dbReference type="PROSITE" id="PS50103">
    <property type="entry name" value="ZF_C3H1"/>
    <property type="match status" value="1"/>
</dbReference>
<accession>F0ZTE5</accession>
<feature type="repeat" description="Pumilio" evidence="5">
    <location>
        <begin position="746"/>
        <end position="783"/>
    </location>
</feature>
<evidence type="ECO:0000256" key="3">
    <source>
        <dbReference type="ARBA" id="ARBA00022771"/>
    </source>
</evidence>
<dbReference type="Gene3D" id="1.25.10.10">
    <property type="entry name" value="Leucine-rich Repeat Variant"/>
    <property type="match status" value="1"/>
</dbReference>
<feature type="zinc finger region" description="C3H1-type" evidence="6">
    <location>
        <begin position="395"/>
        <end position="422"/>
    </location>
</feature>
<sequence length="926" mass="103592">DRSTSAPPSLSRLNSNSLFSFRANDLFTDIRADEQYYEFYINHVNQDKLPPPLEIQQSFYNIPEGDFDSYSQTSRNQFFQEYFKQGPQFNYPPQHQQYFQKLPPQHQAPPQQYYQQPSPQQPPYLQRQPSFGSTTPIGYPSMTPQQQQLAQQQQQLQQQIQQQLRQLQQLQQQQQRQQQLLQQQRYIQQQNQQSQQPPQTQQQQQQHQQQQLQNDLWNVQRGLSQLQMNDSNNMNGTTGKDDYIVKSSFDVAFSTVNQLMFESEPSKRNGGSGTGGGLPRSASNSSLNQIFEPQAPRVGGNSGNSGTPGKPPIMTNSNSVAGGSTNIVRPIAKVNIGNNLLHSDLSQFGVNGNNGNMLNQSGSNILSPTPVNPNRTPTPPTSLQAVQSSQSSTSPSALQSCRYFTQGYCSKGVKCSFIHDQTESSSSASTPSLDKLEAVASVVNNSNSNSNNNNNNNNIGEKQNIGSSVSPITNTANNSNSVNINSVNNSNNNSNGSSSSGSVTQNKGVSNNKPPQPQSSSSSQQNRKPTEHTNILSLKPTNNPNQRGHRQPLLPPHQQKQQQQQLAQLAISSPPITDPITSDISKKIDLIANKAYTSVEQLVGSIYPLCRDQHGCRFLQKKLEESDPQLTEIIFKEVCDYMLELMTDPFGNYLCQKLLEHCNDQQRLTIIEKVGTDIVRISMNMHGTRAVQKMIEYLTTPEQIELIKRSLKDSVVQLIQDLNGNHVIQKCLNKLSPQDNQFIYDSVSSDGNCVAVATHRHGCCVLQRCIDHASESQKLQLIQEVIANSLVLVQDPYGNYVVQYVLDLPFQGLATEMAKRFVGHVPILATQKFSSNVVEKCLHVADATTRGNLIQEVIDYDNLLYLLQDPYANYVIQTSLSISEPHQHTKLVEAIRPHLPLLKNTPYGKRIQNKIIKEARESYNFN</sequence>
<feature type="region of interest" description="Disordered" evidence="7">
    <location>
        <begin position="191"/>
        <end position="212"/>
    </location>
</feature>
<evidence type="ECO:0000256" key="2">
    <source>
        <dbReference type="ARBA" id="ARBA00022737"/>
    </source>
</evidence>
<feature type="compositionally biased region" description="Low complexity" evidence="7">
    <location>
        <begin position="368"/>
        <end position="396"/>
    </location>
</feature>
<dbReference type="Pfam" id="PF00806">
    <property type="entry name" value="PUF"/>
    <property type="match status" value="8"/>
</dbReference>
<dbReference type="InterPro" id="IPR001313">
    <property type="entry name" value="Pumilio_RNA-bd_rpt"/>
</dbReference>
<feature type="repeat" description="Pumilio" evidence="5">
    <location>
        <begin position="784"/>
        <end position="819"/>
    </location>
</feature>
<feature type="region of interest" description="Disordered" evidence="7">
    <location>
        <begin position="262"/>
        <end position="321"/>
    </location>
</feature>
<feature type="compositionally biased region" description="Low complexity" evidence="7">
    <location>
        <begin position="510"/>
        <end position="526"/>
    </location>
</feature>
<feature type="region of interest" description="Disordered" evidence="7">
    <location>
        <begin position="104"/>
        <end position="150"/>
    </location>
</feature>
<evidence type="ECO:0000256" key="4">
    <source>
        <dbReference type="ARBA" id="ARBA00022833"/>
    </source>
</evidence>
<name>F0ZTE5_DICPU</name>
<dbReference type="GO" id="GO:0005737">
    <property type="term" value="C:cytoplasm"/>
    <property type="evidence" value="ECO:0000318"/>
    <property type="project" value="GO_Central"/>
</dbReference>
<dbReference type="GO" id="GO:1902463">
    <property type="term" value="P:protein localization to cell leading edge"/>
    <property type="evidence" value="ECO:0007669"/>
    <property type="project" value="EnsemblProtists"/>
</dbReference>
<feature type="compositionally biased region" description="Polar residues" evidence="7">
    <location>
        <begin position="532"/>
        <end position="546"/>
    </location>
</feature>
<feature type="compositionally biased region" description="Low complexity" evidence="7">
    <location>
        <begin position="556"/>
        <end position="567"/>
    </location>
</feature>
<dbReference type="FunCoup" id="F0ZTE5">
    <property type="interactions" value="4"/>
</dbReference>
<evidence type="ECO:0000256" key="7">
    <source>
        <dbReference type="SAM" id="MobiDB-lite"/>
    </source>
</evidence>
<dbReference type="Pfam" id="PF00642">
    <property type="entry name" value="zf-CCCH"/>
    <property type="match status" value="1"/>
</dbReference>
<keyword evidence="11" id="KW-1185">Reference proteome</keyword>
<dbReference type="GO" id="GO:0008270">
    <property type="term" value="F:zinc ion binding"/>
    <property type="evidence" value="ECO:0007669"/>
    <property type="project" value="UniProtKB-KW"/>
</dbReference>
<feature type="repeat" description="Pumilio" evidence="5">
    <location>
        <begin position="673"/>
        <end position="708"/>
    </location>
</feature>
<keyword evidence="2" id="KW-0677">Repeat</keyword>
<keyword evidence="3 6" id="KW-0863">Zinc-finger</keyword>
<feature type="non-terminal residue" evidence="10">
    <location>
        <position position="1"/>
    </location>
</feature>
<proteinExistence type="predicted"/>
<feature type="domain" description="C3H1-type" evidence="8">
    <location>
        <begin position="395"/>
        <end position="422"/>
    </location>
</feature>
<dbReference type="PROSITE" id="PS50303">
    <property type="entry name" value="PUM_HD"/>
    <property type="match status" value="1"/>
</dbReference>
<feature type="compositionally biased region" description="Polar residues" evidence="7">
    <location>
        <begin position="352"/>
        <end position="367"/>
    </location>
</feature>
<feature type="compositionally biased region" description="Low complexity" evidence="7">
    <location>
        <begin position="444"/>
        <end position="458"/>
    </location>
</feature>
<dbReference type="SUPFAM" id="SSF90229">
    <property type="entry name" value="CCCH zinc finger"/>
    <property type="match status" value="1"/>
</dbReference>
<feature type="region of interest" description="Disordered" evidence="7">
    <location>
        <begin position="444"/>
        <end position="567"/>
    </location>
</feature>
<feature type="region of interest" description="Disordered" evidence="7">
    <location>
        <begin position="352"/>
        <end position="396"/>
    </location>
</feature>
<dbReference type="GO" id="GO:0010608">
    <property type="term" value="P:post-transcriptional regulation of gene expression"/>
    <property type="evidence" value="ECO:0000318"/>
    <property type="project" value="GO_Central"/>
</dbReference>
<feature type="repeat" description="Pumilio" evidence="5">
    <location>
        <begin position="820"/>
        <end position="855"/>
    </location>
</feature>
<dbReference type="InterPro" id="IPR016024">
    <property type="entry name" value="ARM-type_fold"/>
</dbReference>
<dbReference type="FunFam" id="1.25.10.10:FF:000237">
    <property type="entry name" value="Pumilio homolog 9"/>
    <property type="match status" value="1"/>
</dbReference>
<dbReference type="AlphaFoldDB" id="F0ZTE5"/>
<feature type="repeat" description="Pumilio" evidence="5">
    <location>
        <begin position="601"/>
        <end position="636"/>
    </location>
</feature>
<dbReference type="SUPFAM" id="SSF48371">
    <property type="entry name" value="ARM repeat"/>
    <property type="match status" value="1"/>
</dbReference>
<gene>
    <name evidence="10" type="ORF">DICPUDRAFT_155226</name>
</gene>
<dbReference type="GO" id="GO:0008298">
    <property type="term" value="P:intracellular mRNA localization"/>
    <property type="evidence" value="ECO:0007669"/>
    <property type="project" value="EnsemblProtists"/>
</dbReference>
<dbReference type="InterPro" id="IPR033712">
    <property type="entry name" value="Pumilio_RNA-bd"/>
</dbReference>